<dbReference type="HOGENOM" id="CLU_058377_0_0_9"/>
<keyword evidence="2" id="KW-0004">4Fe-4S</keyword>
<dbReference type="EMBL" id="CP001145">
    <property type="protein sequence ID" value="ACI17945.1"/>
    <property type="molecule type" value="Genomic_DNA"/>
</dbReference>
<comment type="cofactor">
    <cofactor evidence="1">
        <name>[4Fe-4S] cluster</name>
        <dbReference type="ChEBI" id="CHEBI:49883"/>
    </cofactor>
</comment>
<dbReference type="Pfam" id="PF04055">
    <property type="entry name" value="Radical_SAM"/>
    <property type="match status" value="1"/>
</dbReference>
<feature type="domain" description="Radical SAM core" evidence="7">
    <location>
        <begin position="8"/>
        <end position="245"/>
    </location>
</feature>
<dbReference type="OrthoDB" id="9795504at2"/>
<evidence type="ECO:0000256" key="4">
    <source>
        <dbReference type="ARBA" id="ARBA00022723"/>
    </source>
</evidence>
<dbReference type="SFLD" id="SFLDG01083">
    <property type="entry name" value="Uncharacterised_Radical_SAM_Su"/>
    <property type="match status" value="1"/>
</dbReference>
<dbReference type="CDD" id="cd01335">
    <property type="entry name" value="Radical_SAM"/>
    <property type="match status" value="1"/>
</dbReference>
<gene>
    <name evidence="8" type="ordered locus">COPRO5265_1537</name>
</gene>
<dbReference type="eggNOG" id="COG0731">
    <property type="taxonomic scope" value="Bacteria"/>
</dbReference>
<dbReference type="InterPro" id="IPR058240">
    <property type="entry name" value="rSAM_sf"/>
</dbReference>
<dbReference type="GO" id="GO:0051539">
    <property type="term" value="F:4 iron, 4 sulfur cluster binding"/>
    <property type="evidence" value="ECO:0007669"/>
    <property type="project" value="UniProtKB-KW"/>
</dbReference>
<dbReference type="PROSITE" id="PS51918">
    <property type="entry name" value="RADICAL_SAM"/>
    <property type="match status" value="1"/>
</dbReference>
<evidence type="ECO:0000256" key="3">
    <source>
        <dbReference type="ARBA" id="ARBA00022691"/>
    </source>
</evidence>
<dbReference type="InterPro" id="IPR007197">
    <property type="entry name" value="rSAM"/>
</dbReference>
<keyword evidence="5" id="KW-0408">Iron</keyword>
<dbReference type="SFLD" id="SFLDS00029">
    <property type="entry name" value="Radical_SAM"/>
    <property type="match status" value="1"/>
</dbReference>
<dbReference type="Gene3D" id="3.20.20.70">
    <property type="entry name" value="Aldolase class I"/>
    <property type="match status" value="1"/>
</dbReference>
<evidence type="ECO:0000256" key="1">
    <source>
        <dbReference type="ARBA" id="ARBA00001966"/>
    </source>
</evidence>
<accession>B5Y6B5</accession>
<dbReference type="RefSeq" id="WP_012544596.1">
    <property type="nucleotide sequence ID" value="NC_011295.1"/>
</dbReference>
<name>B5Y6B5_COPPD</name>
<dbReference type="InterPro" id="IPR040084">
    <property type="entry name" value="GTPase_Obg"/>
</dbReference>
<organism evidence="8 9">
    <name type="scientific">Coprothermobacter proteolyticus (strain ATCC 35245 / DSM 5265 / OCM 4 / BT)</name>
    <dbReference type="NCBI Taxonomy" id="309798"/>
    <lineage>
        <taxon>Bacteria</taxon>
        <taxon>Pseudomonadati</taxon>
        <taxon>Coprothermobacterota</taxon>
        <taxon>Coprothermobacteria</taxon>
        <taxon>Coprothermobacterales</taxon>
        <taxon>Coprothermobacteraceae</taxon>
        <taxon>Coprothermobacter</taxon>
    </lineage>
</organism>
<dbReference type="GO" id="GO:0046872">
    <property type="term" value="F:metal ion binding"/>
    <property type="evidence" value="ECO:0007669"/>
    <property type="project" value="UniProtKB-KW"/>
</dbReference>
<proteinExistence type="predicted"/>
<keyword evidence="9" id="KW-1185">Reference proteome</keyword>
<dbReference type="PANTHER" id="PTHR43787">
    <property type="entry name" value="FEMO COFACTOR BIOSYNTHESIS PROTEIN NIFB-RELATED"/>
    <property type="match status" value="1"/>
</dbReference>
<keyword evidence="6" id="KW-0411">Iron-sulfur</keyword>
<sequence>MTIFGPIPSRRLGASLGVNNIPYKICSYNCVYCQVGRTLHMQVKRTLYSNPSEVFDEVKKKVERIGETQQNVDYISIVPDGEPTLDSSLGELIERLKDLGLPVAVITNSSLTWDKSVQEDLKKADWVSVKIDAVSPNTWKQINRPHASLSLDEILQGMQEFAGSYTGTLCTETMLVKDLNDNPEELTAIANFVKSRISPYKAYIGVPTRPPAEPWVSRPEPESITAAYAIFTKEGLNAETLTGYESSGFVVTDNPVEEILEITAVHPMRRDAVEDVLNRFGVGEEVLQQLVKEGRIRKVHYEGWDYYIRVMR</sequence>
<dbReference type="KEGG" id="cpo:COPRO5265_1537"/>
<dbReference type="STRING" id="309798.COPRO5265_1537"/>
<dbReference type="Proteomes" id="UP000001732">
    <property type="component" value="Chromosome"/>
</dbReference>
<keyword evidence="4" id="KW-0479">Metal-binding</keyword>
<evidence type="ECO:0000256" key="2">
    <source>
        <dbReference type="ARBA" id="ARBA00022485"/>
    </source>
</evidence>
<reference evidence="9" key="1">
    <citation type="submission" date="2008-08" db="EMBL/GenBank/DDBJ databases">
        <title>The complete genome sequence of Coprothermobacter proteolyticus strain ATCC 5245 / DSM 5265 / BT.</title>
        <authorList>
            <person name="Dodson R.J."/>
            <person name="Durkin A.S."/>
            <person name="Wu M."/>
            <person name="Eisen J."/>
            <person name="Sutton G."/>
        </authorList>
    </citation>
    <scope>NUCLEOTIDE SEQUENCE [LARGE SCALE GENOMIC DNA]</scope>
    <source>
        <strain evidence="9">ATCC 35245 / DSM 5265 / OCM 4 / BT</strain>
    </source>
</reference>
<evidence type="ECO:0000256" key="5">
    <source>
        <dbReference type="ARBA" id="ARBA00023004"/>
    </source>
</evidence>
<dbReference type="PANTHER" id="PTHR43787:SF11">
    <property type="entry name" value="UPF0026 PROTEIN SLR1464"/>
    <property type="match status" value="1"/>
</dbReference>
<evidence type="ECO:0000256" key="6">
    <source>
        <dbReference type="ARBA" id="ARBA00023014"/>
    </source>
</evidence>
<evidence type="ECO:0000313" key="8">
    <source>
        <dbReference type="EMBL" id="ACI17945.1"/>
    </source>
</evidence>
<dbReference type="SUPFAM" id="SSF102114">
    <property type="entry name" value="Radical SAM enzymes"/>
    <property type="match status" value="1"/>
</dbReference>
<evidence type="ECO:0000313" key="9">
    <source>
        <dbReference type="Proteomes" id="UP000001732"/>
    </source>
</evidence>
<dbReference type="InterPro" id="IPR013785">
    <property type="entry name" value="Aldolase_TIM"/>
</dbReference>
<evidence type="ECO:0000259" key="7">
    <source>
        <dbReference type="PROSITE" id="PS51918"/>
    </source>
</evidence>
<dbReference type="AlphaFoldDB" id="B5Y6B5"/>
<keyword evidence="3" id="KW-0949">S-adenosyl-L-methionine</keyword>
<protein>
    <submittedName>
        <fullName evidence="8">Radical SAM domain protein</fullName>
    </submittedName>
</protein>
<reference evidence="8 9" key="2">
    <citation type="journal article" date="2014" name="Genome Announc.">
        <title>Complete Genome Sequence of Coprothermobacter proteolyticus DSM 5265.</title>
        <authorList>
            <person name="Alexiev A."/>
            <person name="Coil D.A."/>
            <person name="Badger J.H."/>
            <person name="Enticknap J."/>
            <person name="Ward N."/>
            <person name="Robb F.T."/>
            <person name="Eisen J.A."/>
        </authorList>
    </citation>
    <scope>NUCLEOTIDE SEQUENCE [LARGE SCALE GENOMIC DNA]</scope>
    <source>
        <strain evidence="9">ATCC 35245 / DSM 5265 / OCM 4 / BT</strain>
    </source>
</reference>
<dbReference type="GO" id="GO:0003824">
    <property type="term" value="F:catalytic activity"/>
    <property type="evidence" value="ECO:0007669"/>
    <property type="project" value="InterPro"/>
</dbReference>